<dbReference type="OrthoDB" id="6022633at2759"/>
<feature type="region of interest" description="Disordered" evidence="1">
    <location>
        <begin position="343"/>
        <end position="364"/>
    </location>
</feature>
<evidence type="ECO:0000313" key="4">
    <source>
        <dbReference type="EMBL" id="CAF3573489.1"/>
    </source>
</evidence>
<dbReference type="InterPro" id="IPR031367">
    <property type="entry name" value="CCDC24"/>
</dbReference>
<gene>
    <name evidence="3" type="ORF">GPM918_LOCUS20378</name>
    <name evidence="2" type="ORF">OVA965_LOCUS4127</name>
    <name evidence="5" type="ORF">SRO942_LOCUS20375</name>
    <name evidence="4" type="ORF">TMI583_LOCUS4125</name>
</gene>
<evidence type="ECO:0000313" key="3">
    <source>
        <dbReference type="EMBL" id="CAF1134728.1"/>
    </source>
</evidence>
<dbReference type="Proteomes" id="UP000677228">
    <property type="component" value="Unassembled WGS sequence"/>
</dbReference>
<evidence type="ECO:0000313" key="6">
    <source>
        <dbReference type="Proteomes" id="UP000663829"/>
    </source>
</evidence>
<dbReference type="EMBL" id="CAJNOQ010006423">
    <property type="protein sequence ID" value="CAF1134728.1"/>
    <property type="molecule type" value="Genomic_DNA"/>
</dbReference>
<accession>A0A814RP65</accession>
<organism evidence="3 6">
    <name type="scientific">Didymodactylos carnosus</name>
    <dbReference type="NCBI Taxonomy" id="1234261"/>
    <lineage>
        <taxon>Eukaryota</taxon>
        <taxon>Metazoa</taxon>
        <taxon>Spiralia</taxon>
        <taxon>Gnathifera</taxon>
        <taxon>Rotifera</taxon>
        <taxon>Eurotatoria</taxon>
        <taxon>Bdelloidea</taxon>
        <taxon>Philodinida</taxon>
        <taxon>Philodinidae</taxon>
        <taxon>Didymodactylos</taxon>
    </lineage>
</organism>
<dbReference type="EMBL" id="CAJOBC010006423">
    <property type="protein sequence ID" value="CAF3898457.1"/>
    <property type="molecule type" value="Genomic_DNA"/>
</dbReference>
<proteinExistence type="predicted"/>
<evidence type="ECO:0000313" key="5">
    <source>
        <dbReference type="EMBL" id="CAF3898457.1"/>
    </source>
</evidence>
<evidence type="ECO:0000313" key="2">
    <source>
        <dbReference type="EMBL" id="CAF0790919.1"/>
    </source>
</evidence>
<feature type="region of interest" description="Disordered" evidence="1">
    <location>
        <begin position="294"/>
        <end position="327"/>
    </location>
</feature>
<evidence type="ECO:0008006" key="7">
    <source>
        <dbReference type="Google" id="ProtNLM"/>
    </source>
</evidence>
<dbReference type="AlphaFoldDB" id="A0A814RP65"/>
<dbReference type="EMBL" id="CAJOBA010001059">
    <property type="protein sequence ID" value="CAF3573489.1"/>
    <property type="molecule type" value="Genomic_DNA"/>
</dbReference>
<dbReference type="Proteomes" id="UP000663829">
    <property type="component" value="Unassembled WGS sequence"/>
</dbReference>
<dbReference type="EMBL" id="CAJNOK010001059">
    <property type="protein sequence ID" value="CAF0790919.1"/>
    <property type="molecule type" value="Genomic_DNA"/>
</dbReference>
<dbReference type="Pfam" id="PF15669">
    <property type="entry name" value="CCDC24"/>
    <property type="match status" value="1"/>
</dbReference>
<evidence type="ECO:0000256" key="1">
    <source>
        <dbReference type="SAM" id="MobiDB-lite"/>
    </source>
</evidence>
<dbReference type="PANTHER" id="PTHR28601:SF1">
    <property type="entry name" value="COILED-COIL DOMAIN-CONTAINING PROTEIN 24"/>
    <property type="match status" value="1"/>
</dbReference>
<comment type="caution">
    <text evidence="3">The sequence shown here is derived from an EMBL/GenBank/DDBJ whole genome shotgun (WGS) entry which is preliminary data.</text>
</comment>
<name>A0A814RP65_9BILA</name>
<protein>
    <recommendedName>
        <fullName evidence="7">Coiled-coil domain-containing protein 24</fullName>
    </recommendedName>
</protein>
<reference evidence="3" key="1">
    <citation type="submission" date="2021-02" db="EMBL/GenBank/DDBJ databases">
        <authorList>
            <person name="Nowell W R."/>
        </authorList>
    </citation>
    <scope>NUCLEOTIDE SEQUENCE</scope>
</reference>
<feature type="compositionally biased region" description="Low complexity" evidence="1">
    <location>
        <begin position="343"/>
        <end position="358"/>
    </location>
</feature>
<sequence length="453" mass="51600">MKAVSLNFLPYDKPKCLWKTISDTLLASEREYCKYTLGHALVEQCEEIEQEIESLLDIWRDYRSETVYRSADGVGQSSMSEPPIVRSRLKKEIELFVKHIHEQCANDDKLFHKRLSTHNWNAINYSLTTNKNSQVKDRPISARDKSGRETPIISTLSPRLNIVTADKNLTINASLIRNKLEAFNLDDIVDQLRRALQQDIKMLEEHIKYLHERLEEEADFRAKTCGLFREPTLGELKEERARLEKAVLGSTTNVVIHTSNEHNTLLNRQNSFNDNNRLASTDAIILSIPRSSLDRTLSPRSSLDGTLSPRSSLDGTLSPRSSVDGTLNTRLNLQPLRATHSLLSTTSSTSNSDSTPTTQESFHYRKPRLSIDKKLTSVNEQHNGTSSQPLKTPNAHVLLKFSSIKNYDSTKKYSTLSKNSSAVEQPMYNDIEPKRLNGAERFRRMVLDCRDKD</sequence>
<dbReference type="Proteomes" id="UP000682733">
    <property type="component" value="Unassembled WGS sequence"/>
</dbReference>
<keyword evidence="6" id="KW-1185">Reference proteome</keyword>
<dbReference type="PANTHER" id="PTHR28601">
    <property type="entry name" value="COILED-COIL DOMAIN-CONTAINING PROTEIN 24"/>
    <property type="match status" value="1"/>
</dbReference>
<dbReference type="Proteomes" id="UP000681722">
    <property type="component" value="Unassembled WGS sequence"/>
</dbReference>